<gene>
    <name evidence="1" type="ORF">DENIS_4503</name>
</gene>
<dbReference type="EMBL" id="BEXT01000001">
    <property type="protein sequence ID" value="GBC63509.1"/>
    <property type="molecule type" value="Genomic_DNA"/>
</dbReference>
<accession>A0A401G2N3</accession>
<name>A0A401G2N3_9BACT</name>
<keyword evidence="2" id="KW-1185">Reference proteome</keyword>
<dbReference type="AlphaFoldDB" id="A0A401G2N3"/>
<protein>
    <submittedName>
        <fullName evidence="1">Uncharacterized protein</fullName>
    </submittedName>
</protein>
<reference evidence="2" key="2">
    <citation type="submission" date="2019-01" db="EMBL/GenBank/DDBJ databases">
        <title>Genome sequence of Desulfonema ishimotonii strain Tokyo 01.</title>
        <authorList>
            <person name="Fukui M."/>
        </authorList>
    </citation>
    <scope>NUCLEOTIDE SEQUENCE [LARGE SCALE GENOMIC DNA]</scope>
    <source>
        <strain evidence="2">Tokyo 01</strain>
    </source>
</reference>
<proteinExistence type="predicted"/>
<dbReference type="RefSeq" id="WP_166405246.1">
    <property type="nucleotide sequence ID" value="NZ_BEXT01000001.1"/>
</dbReference>
<comment type="caution">
    <text evidence="1">The sequence shown here is derived from an EMBL/GenBank/DDBJ whole genome shotgun (WGS) entry which is preliminary data.</text>
</comment>
<evidence type="ECO:0000313" key="1">
    <source>
        <dbReference type="EMBL" id="GBC63509.1"/>
    </source>
</evidence>
<organism evidence="1 2">
    <name type="scientific">Desulfonema ishimotonii</name>
    <dbReference type="NCBI Taxonomy" id="45657"/>
    <lineage>
        <taxon>Bacteria</taxon>
        <taxon>Pseudomonadati</taxon>
        <taxon>Thermodesulfobacteriota</taxon>
        <taxon>Desulfobacteria</taxon>
        <taxon>Desulfobacterales</taxon>
        <taxon>Desulfococcaceae</taxon>
        <taxon>Desulfonema</taxon>
    </lineage>
</organism>
<sequence>MTELSRVQIIQLITSIVDKYRCEIRKLDVDNFVLDIEGPPEAKMACAQELETFLNF</sequence>
<reference evidence="2" key="1">
    <citation type="submission" date="2017-11" db="EMBL/GenBank/DDBJ databases">
        <authorList>
            <person name="Watanabe M."/>
            <person name="Kojima H."/>
        </authorList>
    </citation>
    <scope>NUCLEOTIDE SEQUENCE [LARGE SCALE GENOMIC DNA]</scope>
    <source>
        <strain evidence="2">Tokyo 01</strain>
    </source>
</reference>
<dbReference type="Proteomes" id="UP000288096">
    <property type="component" value="Unassembled WGS sequence"/>
</dbReference>
<evidence type="ECO:0000313" key="2">
    <source>
        <dbReference type="Proteomes" id="UP000288096"/>
    </source>
</evidence>